<protein>
    <submittedName>
        <fullName evidence="1">Uncharacterized protein</fullName>
    </submittedName>
</protein>
<evidence type="ECO:0000313" key="1">
    <source>
        <dbReference type="EMBL" id="KAK4212999.1"/>
    </source>
</evidence>
<dbReference type="EMBL" id="MU858116">
    <property type="protein sequence ID" value="KAK4212999.1"/>
    <property type="molecule type" value="Genomic_DNA"/>
</dbReference>
<organism evidence="1 2">
    <name type="scientific">Rhypophila decipiens</name>
    <dbReference type="NCBI Taxonomy" id="261697"/>
    <lineage>
        <taxon>Eukaryota</taxon>
        <taxon>Fungi</taxon>
        <taxon>Dikarya</taxon>
        <taxon>Ascomycota</taxon>
        <taxon>Pezizomycotina</taxon>
        <taxon>Sordariomycetes</taxon>
        <taxon>Sordariomycetidae</taxon>
        <taxon>Sordariales</taxon>
        <taxon>Naviculisporaceae</taxon>
        <taxon>Rhypophila</taxon>
    </lineage>
</organism>
<gene>
    <name evidence="1" type="ORF">QBC37DRAFT_374452</name>
</gene>
<name>A0AAN6Y5R8_9PEZI</name>
<accession>A0AAN6Y5R8</accession>
<sequence>MLLVFPGIFGSALAKRGPAAAAHRLGRRFPADREKLVVGYQHEELRQTSSDSDTELSLQDEVKRWVLRKNGGVLVTRFHAELQVAHFFNAMSLKFQDNDRYIGCSKGACWFCFHYLKNIPVKAPFKNDNARTVGFVEPSSHNVVIPGVGFPPVKSDGSSKHVERMRARMNDVVVGTIREVLLENVPKHLWHHPQSTDTWVDRTASVGNSALEELEDRI</sequence>
<reference evidence="1" key="2">
    <citation type="submission" date="2023-05" db="EMBL/GenBank/DDBJ databases">
        <authorList>
            <consortium name="Lawrence Berkeley National Laboratory"/>
            <person name="Steindorff A."/>
            <person name="Hensen N."/>
            <person name="Bonometti L."/>
            <person name="Westerberg I."/>
            <person name="Brannstrom I.O."/>
            <person name="Guillou S."/>
            <person name="Cros-Aarteil S."/>
            <person name="Calhoun S."/>
            <person name="Haridas S."/>
            <person name="Kuo A."/>
            <person name="Mondo S."/>
            <person name="Pangilinan J."/>
            <person name="Riley R."/>
            <person name="Labutti K."/>
            <person name="Andreopoulos B."/>
            <person name="Lipzen A."/>
            <person name="Chen C."/>
            <person name="Yanf M."/>
            <person name="Daum C."/>
            <person name="Ng V."/>
            <person name="Clum A."/>
            <person name="Ohm R."/>
            <person name="Martin F."/>
            <person name="Silar P."/>
            <person name="Natvig D."/>
            <person name="Lalanne C."/>
            <person name="Gautier V."/>
            <person name="Ament-Velasquez S.L."/>
            <person name="Kruys A."/>
            <person name="Hutchinson M.I."/>
            <person name="Powell A.J."/>
            <person name="Barry K."/>
            <person name="Miller A.N."/>
            <person name="Grigoriev I.V."/>
            <person name="Debuchy R."/>
            <person name="Gladieux P."/>
            <person name="Thoren M.H."/>
            <person name="Johannesson H."/>
        </authorList>
    </citation>
    <scope>NUCLEOTIDE SEQUENCE</scope>
    <source>
        <strain evidence="1">PSN293</strain>
    </source>
</reference>
<reference evidence="1" key="1">
    <citation type="journal article" date="2023" name="Mol. Phylogenet. Evol.">
        <title>Genome-scale phylogeny and comparative genomics of the fungal order Sordariales.</title>
        <authorList>
            <person name="Hensen N."/>
            <person name="Bonometti L."/>
            <person name="Westerberg I."/>
            <person name="Brannstrom I.O."/>
            <person name="Guillou S."/>
            <person name="Cros-Aarteil S."/>
            <person name="Calhoun S."/>
            <person name="Haridas S."/>
            <person name="Kuo A."/>
            <person name="Mondo S."/>
            <person name="Pangilinan J."/>
            <person name="Riley R."/>
            <person name="LaButti K."/>
            <person name="Andreopoulos B."/>
            <person name="Lipzen A."/>
            <person name="Chen C."/>
            <person name="Yan M."/>
            <person name="Daum C."/>
            <person name="Ng V."/>
            <person name="Clum A."/>
            <person name="Steindorff A."/>
            <person name="Ohm R.A."/>
            <person name="Martin F."/>
            <person name="Silar P."/>
            <person name="Natvig D.O."/>
            <person name="Lalanne C."/>
            <person name="Gautier V."/>
            <person name="Ament-Velasquez S.L."/>
            <person name="Kruys A."/>
            <person name="Hutchinson M.I."/>
            <person name="Powell A.J."/>
            <person name="Barry K."/>
            <person name="Miller A.N."/>
            <person name="Grigoriev I.V."/>
            <person name="Debuchy R."/>
            <person name="Gladieux P."/>
            <person name="Hiltunen Thoren M."/>
            <person name="Johannesson H."/>
        </authorList>
    </citation>
    <scope>NUCLEOTIDE SEQUENCE</scope>
    <source>
        <strain evidence="1">PSN293</strain>
    </source>
</reference>
<dbReference type="Proteomes" id="UP001301769">
    <property type="component" value="Unassembled WGS sequence"/>
</dbReference>
<comment type="caution">
    <text evidence="1">The sequence shown here is derived from an EMBL/GenBank/DDBJ whole genome shotgun (WGS) entry which is preliminary data.</text>
</comment>
<keyword evidence="2" id="KW-1185">Reference proteome</keyword>
<proteinExistence type="predicted"/>
<evidence type="ECO:0000313" key="2">
    <source>
        <dbReference type="Proteomes" id="UP001301769"/>
    </source>
</evidence>
<dbReference type="Pfam" id="PF14441">
    <property type="entry name" value="OTT_1508_deam"/>
    <property type="match status" value="1"/>
</dbReference>
<dbReference type="InterPro" id="IPR027796">
    <property type="entry name" value="OTT_1508_deam-like"/>
</dbReference>
<dbReference type="AlphaFoldDB" id="A0AAN6Y5R8"/>